<reference evidence="18" key="1">
    <citation type="submission" date="2019-01" db="EMBL/GenBank/DDBJ databases">
        <title>Genomic analysis of Salicibibacter sp. NKC3-5.</title>
        <authorList>
            <person name="Oh Y.J."/>
        </authorList>
    </citation>
    <scope>NUCLEOTIDE SEQUENCE [LARGE SCALE GENOMIC DNA]</scope>
    <source>
        <strain evidence="18">NKC3-5</strain>
    </source>
</reference>
<keyword evidence="7" id="KW-0573">Peptidoglycan synthesis</keyword>
<evidence type="ECO:0000256" key="7">
    <source>
        <dbReference type="ARBA" id="ARBA00022984"/>
    </source>
</evidence>
<name>A0A514LF34_9BACI</name>
<feature type="domain" description="Enolpyruvate transferase" evidence="16">
    <location>
        <begin position="23"/>
        <end position="437"/>
    </location>
</feature>
<dbReference type="NCBIfam" id="NF006873">
    <property type="entry name" value="PRK09369.1"/>
    <property type="match status" value="1"/>
</dbReference>
<evidence type="ECO:0000256" key="8">
    <source>
        <dbReference type="ARBA" id="ARBA00023306"/>
    </source>
</evidence>
<protein>
    <recommendedName>
        <fullName evidence="12">UDP-N-acetylglucosamine 1-carboxyvinyltransferase</fullName>
        <ecNumber evidence="11">2.5.1.7</ecNumber>
    </recommendedName>
    <alternativeName>
        <fullName evidence="13">Enoylpyruvate transferase</fullName>
    </alternativeName>
    <alternativeName>
        <fullName evidence="14">UDP-N-acetylglucosamine enolpyruvyl transferase</fullName>
    </alternativeName>
</protein>
<evidence type="ECO:0000256" key="4">
    <source>
        <dbReference type="ARBA" id="ARBA00022618"/>
    </source>
</evidence>
<dbReference type="PANTHER" id="PTHR43783:SF1">
    <property type="entry name" value="UDP-N-ACETYLGLUCOSAMINE 1-CARBOXYVINYLTRANSFERASE"/>
    <property type="match status" value="1"/>
</dbReference>
<dbReference type="KEGG" id="sale:EPH95_04110"/>
<evidence type="ECO:0000256" key="13">
    <source>
        <dbReference type="ARBA" id="ARBA00042443"/>
    </source>
</evidence>
<dbReference type="GO" id="GO:0008360">
    <property type="term" value="P:regulation of cell shape"/>
    <property type="evidence" value="ECO:0007669"/>
    <property type="project" value="UniProtKB-KW"/>
</dbReference>
<dbReference type="GO" id="GO:0009252">
    <property type="term" value="P:peptidoglycan biosynthetic process"/>
    <property type="evidence" value="ECO:0007669"/>
    <property type="project" value="UniProtKB-KW"/>
</dbReference>
<evidence type="ECO:0000256" key="15">
    <source>
        <dbReference type="ARBA" id="ARBA00047527"/>
    </source>
</evidence>
<dbReference type="AlphaFoldDB" id="A0A514LF34"/>
<dbReference type="Proteomes" id="UP000319756">
    <property type="component" value="Chromosome"/>
</dbReference>
<dbReference type="GO" id="GO:0071555">
    <property type="term" value="P:cell wall organization"/>
    <property type="evidence" value="ECO:0007669"/>
    <property type="project" value="UniProtKB-KW"/>
</dbReference>
<evidence type="ECO:0000256" key="5">
    <source>
        <dbReference type="ARBA" id="ARBA00022679"/>
    </source>
</evidence>
<dbReference type="InterPro" id="IPR013792">
    <property type="entry name" value="RNA3'P_cycl/enolpyr_Trfase_a/b"/>
</dbReference>
<dbReference type="GO" id="GO:0051301">
    <property type="term" value="P:cell division"/>
    <property type="evidence" value="ECO:0007669"/>
    <property type="project" value="UniProtKB-KW"/>
</dbReference>
<dbReference type="GO" id="GO:0008760">
    <property type="term" value="F:UDP-N-acetylglucosamine 1-carboxyvinyltransferase activity"/>
    <property type="evidence" value="ECO:0007669"/>
    <property type="project" value="UniProtKB-EC"/>
</dbReference>
<comment type="similarity">
    <text evidence="10">Belongs to the EPSP synthase family. MurA subfamily.</text>
</comment>
<organism evidence="17 18">
    <name type="scientific">Salicibibacter halophilus</name>
    <dbReference type="NCBI Taxonomy" id="2502791"/>
    <lineage>
        <taxon>Bacteria</taxon>
        <taxon>Bacillati</taxon>
        <taxon>Bacillota</taxon>
        <taxon>Bacilli</taxon>
        <taxon>Bacillales</taxon>
        <taxon>Bacillaceae</taxon>
        <taxon>Salicibibacter</taxon>
    </lineage>
</organism>
<evidence type="ECO:0000259" key="16">
    <source>
        <dbReference type="Pfam" id="PF00275"/>
    </source>
</evidence>
<dbReference type="OrthoDB" id="9803760at2"/>
<evidence type="ECO:0000256" key="6">
    <source>
        <dbReference type="ARBA" id="ARBA00022960"/>
    </source>
</evidence>
<dbReference type="PANTHER" id="PTHR43783">
    <property type="entry name" value="UDP-N-ACETYLGLUCOSAMINE 1-CARBOXYVINYLTRANSFERASE"/>
    <property type="match status" value="1"/>
</dbReference>
<dbReference type="Pfam" id="PF00275">
    <property type="entry name" value="EPSP_synthase"/>
    <property type="match status" value="1"/>
</dbReference>
<dbReference type="Gene3D" id="3.65.10.10">
    <property type="entry name" value="Enolpyruvate transferase domain"/>
    <property type="match status" value="2"/>
</dbReference>
<evidence type="ECO:0000256" key="11">
    <source>
        <dbReference type="ARBA" id="ARBA00039108"/>
    </source>
</evidence>
<keyword evidence="8" id="KW-0131">Cell cycle</keyword>
<dbReference type="InterPro" id="IPR001986">
    <property type="entry name" value="Enolpyruvate_Tfrase_dom"/>
</dbReference>
<comment type="catalytic activity">
    <reaction evidence="15">
        <text>phosphoenolpyruvate + UDP-N-acetyl-alpha-D-glucosamine = UDP-N-acetyl-3-O-(1-carboxyvinyl)-alpha-D-glucosamine + phosphate</text>
        <dbReference type="Rhea" id="RHEA:18681"/>
        <dbReference type="ChEBI" id="CHEBI:43474"/>
        <dbReference type="ChEBI" id="CHEBI:57705"/>
        <dbReference type="ChEBI" id="CHEBI:58702"/>
        <dbReference type="ChEBI" id="CHEBI:68483"/>
        <dbReference type="EC" id="2.5.1.7"/>
    </reaction>
</comment>
<dbReference type="EC" id="2.5.1.7" evidence="11"/>
<dbReference type="EMBL" id="CP035485">
    <property type="protein sequence ID" value="QDI90464.1"/>
    <property type="molecule type" value="Genomic_DNA"/>
</dbReference>
<evidence type="ECO:0000256" key="9">
    <source>
        <dbReference type="ARBA" id="ARBA00023316"/>
    </source>
</evidence>
<dbReference type="InterPro" id="IPR036968">
    <property type="entry name" value="Enolpyruvate_Tfrase_sf"/>
</dbReference>
<sequence length="449" mass="48360">MQSNSTKLLLKKHPKATNSYVIKGGKPLKGEVVVQGAKNAALPALVAASLSDETVELKNVPLELNDVNNLLALLREVGVKIEIKDENTLTLNGEGWRSSELDPNIASKIRHSLLLLGGSVTKDCSLYLPLAGGCEIGERKHDLHVLALENMGHDVIESGEGIRVIPDLNDDVDHTEIEFYYPSFGATLNVIFASVLCSGKITTLKNAAKNPEVLDVIHLLEQMGAIFNWKDESTLEIIGVNKLNGTSHQVMSDRIIVSTMIAAIAVTKGNGTIIGGNATVLETEVATWRKAGLIIQQKENGLFVDGNNKIKPVNIETKAYPGFHTDIQPLHAAIMLRANGTSKIKEMILDGRFLYCEELNKLGAKTKIENGDFTCVNGAKGQIAIINESPPLIGVLNLIATDIRGGAAVVLASLAANGISEITNVYQIERGYSDLPELIQTLGGNVQRK</sequence>
<keyword evidence="3" id="KW-0963">Cytoplasm</keyword>
<keyword evidence="9" id="KW-0961">Cell wall biogenesis/degradation</keyword>
<evidence type="ECO:0000256" key="12">
    <source>
        <dbReference type="ARBA" id="ARBA00039754"/>
    </source>
</evidence>
<keyword evidence="5 17" id="KW-0808">Transferase</keyword>
<keyword evidence="4" id="KW-0132">Cell division</keyword>
<proteinExistence type="inferred from homology"/>
<evidence type="ECO:0000313" key="18">
    <source>
        <dbReference type="Proteomes" id="UP000319756"/>
    </source>
</evidence>
<evidence type="ECO:0000256" key="3">
    <source>
        <dbReference type="ARBA" id="ARBA00022490"/>
    </source>
</evidence>
<keyword evidence="18" id="KW-1185">Reference proteome</keyword>
<gene>
    <name evidence="17" type="ORF">EPH95_04110</name>
</gene>
<evidence type="ECO:0000256" key="1">
    <source>
        <dbReference type="ARBA" id="ARBA00004496"/>
    </source>
</evidence>
<comment type="subcellular location">
    <subcellularLocation>
        <location evidence="1">Cytoplasm</location>
    </subcellularLocation>
</comment>
<dbReference type="SUPFAM" id="SSF55205">
    <property type="entry name" value="EPT/RTPC-like"/>
    <property type="match status" value="1"/>
</dbReference>
<dbReference type="GO" id="GO:0005737">
    <property type="term" value="C:cytoplasm"/>
    <property type="evidence" value="ECO:0007669"/>
    <property type="project" value="UniProtKB-SubCell"/>
</dbReference>
<evidence type="ECO:0000256" key="10">
    <source>
        <dbReference type="ARBA" id="ARBA00038367"/>
    </source>
</evidence>
<evidence type="ECO:0000256" key="14">
    <source>
        <dbReference type="ARBA" id="ARBA00042842"/>
    </source>
</evidence>
<comment type="pathway">
    <text evidence="2">Cell wall biogenesis; peptidoglycan biosynthesis.</text>
</comment>
<accession>A0A514LF34</accession>
<evidence type="ECO:0000256" key="2">
    <source>
        <dbReference type="ARBA" id="ARBA00004752"/>
    </source>
</evidence>
<keyword evidence="6" id="KW-0133">Cell shape</keyword>
<dbReference type="InterPro" id="IPR050068">
    <property type="entry name" value="MurA_subfamily"/>
</dbReference>
<evidence type="ECO:0000313" key="17">
    <source>
        <dbReference type="EMBL" id="QDI90464.1"/>
    </source>
</evidence>